<sequence>MTIYNQTIRSFLLDASSSSPTPGGGSAAALTAGLGASMGAMVANLSTGSKFDTVRERMSVIAHDMAAAIEQSESVLIGDIEAFDRFMSVLALPKETKEEQMHRKLALEEAAAAAADVPLSLMLLCHQLLLVLEEEAQTVNRNVISDWGISAILLEAAMQSAWLTVEINLNAMKNEAAVKIIRIQGKGLLQQGEAMKQTVLEQVRNRM</sequence>
<proteinExistence type="predicted"/>
<dbReference type="Proteomes" id="UP001589818">
    <property type="component" value="Unassembled WGS sequence"/>
</dbReference>
<evidence type="ECO:0000313" key="3">
    <source>
        <dbReference type="Proteomes" id="UP001589818"/>
    </source>
</evidence>
<dbReference type="Pfam" id="PF04961">
    <property type="entry name" value="FTCD_C"/>
    <property type="match status" value="1"/>
</dbReference>
<name>A0ABV6J2W9_9BACL</name>
<comment type="caution">
    <text evidence="2">The sequence shown here is derived from an EMBL/GenBank/DDBJ whole genome shotgun (WGS) entry which is preliminary data.</text>
</comment>
<dbReference type="InterPro" id="IPR007044">
    <property type="entry name" value="Cyclodeamin/CycHdrlase"/>
</dbReference>
<evidence type="ECO:0000259" key="1">
    <source>
        <dbReference type="Pfam" id="PF04961"/>
    </source>
</evidence>
<organism evidence="2 3">
    <name type="scientific">Paenibacillus mendelii</name>
    <dbReference type="NCBI Taxonomy" id="206163"/>
    <lineage>
        <taxon>Bacteria</taxon>
        <taxon>Bacillati</taxon>
        <taxon>Bacillota</taxon>
        <taxon>Bacilli</taxon>
        <taxon>Bacillales</taxon>
        <taxon>Paenibacillaceae</taxon>
        <taxon>Paenibacillus</taxon>
    </lineage>
</organism>
<dbReference type="RefSeq" id="WP_204820901.1">
    <property type="nucleotide sequence ID" value="NZ_JANHOF010000003.1"/>
</dbReference>
<protein>
    <submittedName>
        <fullName evidence="2">Cyclodeaminase/cyclohydrolase family protein</fullName>
    </submittedName>
</protein>
<accession>A0ABV6J2W9</accession>
<dbReference type="SUPFAM" id="SSF101262">
    <property type="entry name" value="Methenyltetrahydrofolate cyclohydrolase-like"/>
    <property type="match status" value="1"/>
</dbReference>
<reference evidence="2 3" key="1">
    <citation type="submission" date="2024-09" db="EMBL/GenBank/DDBJ databases">
        <authorList>
            <person name="Sun Q."/>
            <person name="Mori K."/>
        </authorList>
    </citation>
    <scope>NUCLEOTIDE SEQUENCE [LARGE SCALE GENOMIC DNA]</scope>
    <source>
        <strain evidence="2 3">CCM 4839</strain>
    </source>
</reference>
<keyword evidence="3" id="KW-1185">Reference proteome</keyword>
<dbReference type="InterPro" id="IPR036178">
    <property type="entry name" value="Formintransfe-cycloase-like_sf"/>
</dbReference>
<dbReference type="Gene3D" id="1.20.120.680">
    <property type="entry name" value="Formiminotetrahydrofolate cyclodeaminase monomer, up-and-down helical bundle"/>
    <property type="match status" value="1"/>
</dbReference>
<feature type="domain" description="Cyclodeaminase/cyclohydrolase" evidence="1">
    <location>
        <begin position="7"/>
        <end position="181"/>
    </location>
</feature>
<gene>
    <name evidence="2" type="ORF">ACFFJ8_02390</name>
</gene>
<evidence type="ECO:0000313" key="2">
    <source>
        <dbReference type="EMBL" id="MFC0390218.1"/>
    </source>
</evidence>
<dbReference type="EMBL" id="JBHLVF010000006">
    <property type="protein sequence ID" value="MFC0390218.1"/>
    <property type="molecule type" value="Genomic_DNA"/>
</dbReference>